<keyword evidence="5" id="KW-0067">ATP-binding</keyword>
<evidence type="ECO:0000256" key="7">
    <source>
        <dbReference type="ARBA" id="ARBA00023136"/>
    </source>
</evidence>
<feature type="region of interest" description="Disordered" evidence="9">
    <location>
        <begin position="593"/>
        <end position="619"/>
    </location>
</feature>
<evidence type="ECO:0000256" key="9">
    <source>
        <dbReference type="SAM" id="MobiDB-lite"/>
    </source>
</evidence>
<dbReference type="FunFam" id="3.40.50.300:FF:000186">
    <property type="entry name" value="ATP-binding cassette sub-family B member 7, mitochondrial"/>
    <property type="match status" value="1"/>
</dbReference>
<dbReference type="PROSITE" id="PS50893">
    <property type="entry name" value="ABC_TRANSPORTER_2"/>
    <property type="match status" value="1"/>
</dbReference>
<keyword evidence="3 10" id="KW-0812">Transmembrane</keyword>
<keyword evidence="6 10" id="KW-1133">Transmembrane helix</keyword>
<dbReference type="Proteomes" id="UP000789739">
    <property type="component" value="Unassembled WGS sequence"/>
</dbReference>
<feature type="domain" description="ABC transporter" evidence="11">
    <location>
        <begin position="284"/>
        <end position="518"/>
    </location>
</feature>
<evidence type="ECO:0000256" key="1">
    <source>
        <dbReference type="ARBA" id="ARBA00004141"/>
    </source>
</evidence>
<comment type="subcellular location">
    <subcellularLocation>
        <location evidence="1">Membrane</location>
        <topology evidence="1">Multi-pass membrane protein</topology>
    </subcellularLocation>
</comment>
<dbReference type="InterPro" id="IPR003439">
    <property type="entry name" value="ABC_transporter-like_ATP-bd"/>
</dbReference>
<dbReference type="SUPFAM" id="SSF52540">
    <property type="entry name" value="P-loop containing nucleoside triphosphate hydrolases"/>
    <property type="match status" value="1"/>
</dbReference>
<dbReference type="PANTHER" id="PTHR24221:SF654">
    <property type="entry name" value="ATP-BINDING CASSETTE SUB-FAMILY B MEMBER 6"/>
    <property type="match status" value="1"/>
</dbReference>
<dbReference type="GO" id="GO:0005774">
    <property type="term" value="C:vacuolar membrane"/>
    <property type="evidence" value="ECO:0007669"/>
    <property type="project" value="TreeGrafter"/>
</dbReference>
<keyword evidence="14" id="KW-1185">Reference proteome</keyword>
<feature type="compositionally biased region" description="Polar residues" evidence="9">
    <location>
        <begin position="751"/>
        <end position="763"/>
    </location>
</feature>
<dbReference type="CDD" id="cd18581">
    <property type="entry name" value="ABC_6TM_ABCB6"/>
    <property type="match status" value="1"/>
</dbReference>
<dbReference type="InterPro" id="IPR039421">
    <property type="entry name" value="Type_1_exporter"/>
</dbReference>
<feature type="transmembrane region" description="Helical" evidence="10">
    <location>
        <begin position="74"/>
        <end position="100"/>
    </location>
</feature>
<protein>
    <submittedName>
        <fullName evidence="13">10983_t:CDS:1</fullName>
    </submittedName>
</protein>
<dbReference type="InterPro" id="IPR017871">
    <property type="entry name" value="ABC_transporter-like_CS"/>
</dbReference>
<dbReference type="OrthoDB" id="6500128at2759"/>
<accession>A0A9N8ZZ15</accession>
<comment type="caution">
    <text evidence="13">The sequence shown here is derived from an EMBL/GenBank/DDBJ whole genome shotgun (WGS) entry which is preliminary data.</text>
</comment>
<evidence type="ECO:0000256" key="3">
    <source>
        <dbReference type="ARBA" id="ARBA00022692"/>
    </source>
</evidence>
<comment type="similarity">
    <text evidence="8">Belongs to the ABC transporter superfamily. ABCB family. Heavy Metal importer (TC 3.A.1.210) subfamily.</text>
</comment>
<evidence type="ECO:0000256" key="6">
    <source>
        <dbReference type="ARBA" id="ARBA00022989"/>
    </source>
</evidence>
<dbReference type="Pfam" id="PF00005">
    <property type="entry name" value="ABC_tran"/>
    <property type="match status" value="1"/>
</dbReference>
<dbReference type="GO" id="GO:0016887">
    <property type="term" value="F:ATP hydrolysis activity"/>
    <property type="evidence" value="ECO:0007669"/>
    <property type="project" value="InterPro"/>
</dbReference>
<dbReference type="PROSITE" id="PS50929">
    <property type="entry name" value="ABC_TM1F"/>
    <property type="match status" value="1"/>
</dbReference>
<keyword evidence="2" id="KW-0813">Transport</keyword>
<gene>
    <name evidence="13" type="ORF">PBRASI_LOCUS3126</name>
</gene>
<evidence type="ECO:0000256" key="4">
    <source>
        <dbReference type="ARBA" id="ARBA00022741"/>
    </source>
</evidence>
<keyword evidence="4" id="KW-0547">Nucleotide-binding</keyword>
<dbReference type="CDD" id="cd03253">
    <property type="entry name" value="ABCC_ATM1_transporter"/>
    <property type="match status" value="1"/>
</dbReference>
<dbReference type="GO" id="GO:0020037">
    <property type="term" value="F:heme binding"/>
    <property type="evidence" value="ECO:0007669"/>
    <property type="project" value="TreeGrafter"/>
</dbReference>
<evidence type="ECO:0000256" key="2">
    <source>
        <dbReference type="ARBA" id="ARBA00022448"/>
    </source>
</evidence>
<dbReference type="InterPro" id="IPR036640">
    <property type="entry name" value="ABC1_TM_sf"/>
</dbReference>
<evidence type="ECO:0000256" key="8">
    <source>
        <dbReference type="ARBA" id="ARBA00024363"/>
    </source>
</evidence>
<evidence type="ECO:0000259" key="12">
    <source>
        <dbReference type="PROSITE" id="PS50929"/>
    </source>
</evidence>
<dbReference type="GO" id="GO:0015439">
    <property type="term" value="F:ABC-type heme transporter activity"/>
    <property type="evidence" value="ECO:0007669"/>
    <property type="project" value="TreeGrafter"/>
</dbReference>
<feature type="compositionally biased region" description="Low complexity" evidence="9">
    <location>
        <begin position="593"/>
        <end position="603"/>
    </location>
</feature>
<reference evidence="13" key="1">
    <citation type="submission" date="2021-06" db="EMBL/GenBank/DDBJ databases">
        <authorList>
            <person name="Kallberg Y."/>
            <person name="Tangrot J."/>
            <person name="Rosling A."/>
        </authorList>
    </citation>
    <scope>NUCLEOTIDE SEQUENCE</scope>
    <source>
        <strain evidence="13">BR232B</strain>
    </source>
</reference>
<dbReference type="SUPFAM" id="SSF90123">
    <property type="entry name" value="ABC transporter transmembrane region"/>
    <property type="match status" value="1"/>
</dbReference>
<feature type="transmembrane region" description="Helical" evidence="10">
    <location>
        <begin position="106"/>
        <end position="125"/>
    </location>
</feature>
<dbReference type="Pfam" id="PF00664">
    <property type="entry name" value="ABC_membrane"/>
    <property type="match status" value="1"/>
</dbReference>
<evidence type="ECO:0000259" key="11">
    <source>
        <dbReference type="PROSITE" id="PS50893"/>
    </source>
</evidence>
<evidence type="ECO:0000313" key="14">
    <source>
        <dbReference type="Proteomes" id="UP000789739"/>
    </source>
</evidence>
<name>A0A9N8ZZ15_9GLOM</name>
<dbReference type="InterPro" id="IPR011527">
    <property type="entry name" value="ABC1_TM_dom"/>
</dbReference>
<dbReference type="GO" id="GO:0005524">
    <property type="term" value="F:ATP binding"/>
    <property type="evidence" value="ECO:0007669"/>
    <property type="project" value="UniProtKB-KW"/>
</dbReference>
<proteinExistence type="inferred from homology"/>
<feature type="domain" description="ABC transmembrane type-1" evidence="12">
    <location>
        <begin position="18"/>
        <end position="250"/>
    </location>
</feature>
<dbReference type="AlphaFoldDB" id="A0A9N8ZZ15"/>
<dbReference type="InterPro" id="IPR027417">
    <property type="entry name" value="P-loop_NTPase"/>
</dbReference>
<dbReference type="PROSITE" id="PS00211">
    <property type="entry name" value="ABC_TRANSPORTER_1"/>
    <property type="match status" value="1"/>
</dbReference>
<dbReference type="SMART" id="SM00382">
    <property type="entry name" value="AAA"/>
    <property type="match status" value="1"/>
</dbReference>
<evidence type="ECO:0000313" key="13">
    <source>
        <dbReference type="EMBL" id="CAG8511295.1"/>
    </source>
</evidence>
<dbReference type="InterPro" id="IPR003593">
    <property type="entry name" value="AAA+_ATPase"/>
</dbReference>
<feature type="transmembrane region" description="Helical" evidence="10">
    <location>
        <begin position="188"/>
        <end position="209"/>
    </location>
</feature>
<evidence type="ECO:0000256" key="5">
    <source>
        <dbReference type="ARBA" id="ARBA00022840"/>
    </source>
</evidence>
<keyword evidence="7 10" id="KW-0472">Membrane</keyword>
<feature type="region of interest" description="Disordered" evidence="9">
    <location>
        <begin position="722"/>
        <end position="784"/>
    </location>
</feature>
<sequence>MIDILIYVGLRFLQGNVGLLSNIQTYLWIDIAQFTTRKVSVDMFDHLLELSLRFHINRKTGEILRAQKRGVMSIVAILSSVLFQVVPTLVDIGIAVAYFTVAFDKLFGIIVFVTMSLYIAATIILTDWRTGYRRKANVLENLMEAKAVDTLLNYETVKYYAAEDFESKEYQKAVDDYQDADKISNATIYILTLVQNVIIQAGLLVGGLLCAYQVTQGQKTVGDFVLYLAYILQLYQPLNDFGSYYKSIQKNLVDMEKMLDLMHEPVEVKDPIKPTPLNVEKGEIEFRNVTFAYDERNPILKNVSFRVPSGQTVAIVGPSGGGKSTLLRLLLRFYDIQEGCILIDGIDVKEVKQQELRGQIGVVPQDTVLFNNTIKYNIRYSRIDGTDEEVAAAAVAAKIHEKILGFPDGYDTKVGERGLRLSGGEKQRVAIARTVLKNPQIVLLDEATSALDTSTERHIQKSLQQMTVNRTTLIIAHRLSTIVHADQILVVKAGEIVERGSHDELMQRENGVYFKLWNKQLKERLKVKSKIKRLGRATSVRSRKNSRRYKAPAPETIAIRVEEDVTPQPMPPLPVSGPVNESIVARYRTPRTMTPMAMPTSSSVVREPTPQTVPSIHGDAVNESADSQEMIYIHRSVGWEDMRPQTMTSGDEVNRSVSGRNMRPHSMAYNIHNNEANESVVRGNVRPYTMTYIHDDEANESVVRGNVRPYTMTYIHDDEANESVVRGNVRPQRATSGDGVNESVVRGNVRPQRTTSGDGVNESNLDEEAPSRNSRRYNPLDFLR</sequence>
<dbReference type="PANTHER" id="PTHR24221">
    <property type="entry name" value="ATP-BINDING CASSETTE SUB-FAMILY B"/>
    <property type="match status" value="1"/>
</dbReference>
<dbReference type="EMBL" id="CAJVPI010000271">
    <property type="protein sequence ID" value="CAG8511295.1"/>
    <property type="molecule type" value="Genomic_DNA"/>
</dbReference>
<evidence type="ECO:0000256" key="10">
    <source>
        <dbReference type="SAM" id="Phobius"/>
    </source>
</evidence>
<dbReference type="Gene3D" id="3.40.50.300">
    <property type="entry name" value="P-loop containing nucleotide triphosphate hydrolases"/>
    <property type="match status" value="1"/>
</dbReference>
<organism evidence="13 14">
    <name type="scientific">Paraglomus brasilianum</name>
    <dbReference type="NCBI Taxonomy" id="144538"/>
    <lineage>
        <taxon>Eukaryota</taxon>
        <taxon>Fungi</taxon>
        <taxon>Fungi incertae sedis</taxon>
        <taxon>Mucoromycota</taxon>
        <taxon>Glomeromycotina</taxon>
        <taxon>Glomeromycetes</taxon>
        <taxon>Paraglomerales</taxon>
        <taxon>Paraglomeraceae</taxon>
        <taxon>Paraglomus</taxon>
    </lineage>
</organism>
<dbReference type="Gene3D" id="1.20.1560.10">
    <property type="entry name" value="ABC transporter type 1, transmembrane domain"/>
    <property type="match status" value="1"/>
</dbReference>